<dbReference type="Proteomes" id="UP000216885">
    <property type="component" value="Unassembled WGS sequence"/>
</dbReference>
<protein>
    <recommendedName>
        <fullName evidence="9">Transport permease protein</fullName>
    </recommendedName>
</protein>
<gene>
    <name evidence="11" type="ORF">CAL20_13270</name>
</gene>
<dbReference type="GO" id="GO:0140359">
    <property type="term" value="F:ABC-type transporter activity"/>
    <property type="evidence" value="ECO:0007669"/>
    <property type="project" value="InterPro"/>
</dbReference>
<keyword evidence="8 9" id="KW-0472">Membrane</keyword>
<comment type="caution">
    <text evidence="11">The sequence shown here is derived from an EMBL/GenBank/DDBJ whole genome shotgun (WGS) entry which is preliminary data.</text>
</comment>
<keyword evidence="7 9" id="KW-1133">Transmembrane helix</keyword>
<keyword evidence="3 9" id="KW-0813">Transport</keyword>
<dbReference type="PRINTS" id="PR00164">
    <property type="entry name" value="ABC2TRNSPORT"/>
</dbReference>
<evidence type="ECO:0000313" key="11">
    <source>
        <dbReference type="EMBL" id="OZI56399.1"/>
    </source>
</evidence>
<feature type="transmembrane region" description="Helical" evidence="9">
    <location>
        <begin position="233"/>
        <end position="253"/>
    </location>
</feature>
<evidence type="ECO:0000256" key="3">
    <source>
        <dbReference type="ARBA" id="ARBA00022448"/>
    </source>
</evidence>
<evidence type="ECO:0000256" key="2">
    <source>
        <dbReference type="ARBA" id="ARBA00007783"/>
    </source>
</evidence>
<comment type="subcellular location">
    <subcellularLocation>
        <location evidence="1 9">Cell inner membrane</location>
        <topology evidence="1 9">Multi-pass membrane protein</topology>
    </subcellularLocation>
</comment>
<evidence type="ECO:0000256" key="8">
    <source>
        <dbReference type="ARBA" id="ARBA00023136"/>
    </source>
</evidence>
<proteinExistence type="inferred from homology"/>
<keyword evidence="4 9" id="KW-1003">Cell membrane</keyword>
<feature type="transmembrane region" description="Helical" evidence="9">
    <location>
        <begin position="32"/>
        <end position="54"/>
    </location>
</feature>
<name>A0A261U3E1_9BORD</name>
<feature type="transmembrane region" description="Helical" evidence="9">
    <location>
        <begin position="108"/>
        <end position="133"/>
    </location>
</feature>
<evidence type="ECO:0000313" key="12">
    <source>
        <dbReference type="Proteomes" id="UP000216885"/>
    </source>
</evidence>
<accession>A0A261U3E1</accession>
<evidence type="ECO:0000256" key="4">
    <source>
        <dbReference type="ARBA" id="ARBA00022475"/>
    </source>
</evidence>
<dbReference type="RefSeq" id="WP_094838096.1">
    <property type="nucleotide sequence ID" value="NZ_NEVQ01000013.1"/>
</dbReference>
<keyword evidence="5" id="KW-0997">Cell inner membrane</keyword>
<dbReference type="Pfam" id="PF01061">
    <property type="entry name" value="ABC2_membrane"/>
    <property type="match status" value="1"/>
</dbReference>
<evidence type="ECO:0000256" key="6">
    <source>
        <dbReference type="ARBA" id="ARBA00022692"/>
    </source>
</evidence>
<dbReference type="PROSITE" id="PS51012">
    <property type="entry name" value="ABC_TM2"/>
    <property type="match status" value="1"/>
</dbReference>
<evidence type="ECO:0000256" key="9">
    <source>
        <dbReference type="RuleBase" id="RU361157"/>
    </source>
</evidence>
<evidence type="ECO:0000256" key="5">
    <source>
        <dbReference type="ARBA" id="ARBA00022519"/>
    </source>
</evidence>
<dbReference type="InterPro" id="IPR047817">
    <property type="entry name" value="ABC2_TM_bact-type"/>
</dbReference>
<dbReference type="PANTHER" id="PTHR30413">
    <property type="entry name" value="INNER MEMBRANE TRANSPORT PERMEASE"/>
    <property type="match status" value="1"/>
</dbReference>
<evidence type="ECO:0000259" key="10">
    <source>
        <dbReference type="PROSITE" id="PS51012"/>
    </source>
</evidence>
<dbReference type="EMBL" id="NEVQ01000013">
    <property type="protein sequence ID" value="OZI56399.1"/>
    <property type="molecule type" value="Genomic_DNA"/>
</dbReference>
<evidence type="ECO:0000256" key="1">
    <source>
        <dbReference type="ARBA" id="ARBA00004429"/>
    </source>
</evidence>
<dbReference type="InterPro" id="IPR013525">
    <property type="entry name" value="ABC2_TM"/>
</dbReference>
<sequence>MTPRTSFQITRAVVFALLLREMRTRFGQRRMGAFWMLAEPIVQLIVMVVVMGIIRGRGPTQGIPFPVFLLTGVAPFVMFRGVAMLIMEGLSANRGLFSYKQVTPMDTFVARTIMQCCIASISYMFVLATFAWYGYDVSIRSPLEWLGLLLLGIAMSFGLGMVLAVIADAIPEIRTFIRFFFMVLYFSSGAIFPVSHFPSYILPYLAWNPFLHMTELIRKAVFPFYRALELVSLPYVLICMALLLCVGLGLFRIRRSRMLAIKGIV</sequence>
<dbReference type="GO" id="GO:0015920">
    <property type="term" value="P:lipopolysaccharide transport"/>
    <property type="evidence" value="ECO:0007669"/>
    <property type="project" value="TreeGrafter"/>
</dbReference>
<dbReference type="InterPro" id="IPR000412">
    <property type="entry name" value="ABC_2_transport"/>
</dbReference>
<dbReference type="AlphaFoldDB" id="A0A261U3E1"/>
<feature type="domain" description="ABC transmembrane type-2" evidence="10">
    <location>
        <begin position="31"/>
        <end position="254"/>
    </location>
</feature>
<feature type="transmembrane region" description="Helical" evidence="9">
    <location>
        <begin position="66"/>
        <end position="87"/>
    </location>
</feature>
<keyword evidence="12" id="KW-1185">Reference proteome</keyword>
<dbReference type="GO" id="GO:0043190">
    <property type="term" value="C:ATP-binding cassette (ABC) transporter complex"/>
    <property type="evidence" value="ECO:0007669"/>
    <property type="project" value="InterPro"/>
</dbReference>
<organism evidence="11 12">
    <name type="scientific">Bordetella genomosp. 4</name>
    <dbReference type="NCBI Taxonomy" id="463044"/>
    <lineage>
        <taxon>Bacteria</taxon>
        <taxon>Pseudomonadati</taxon>
        <taxon>Pseudomonadota</taxon>
        <taxon>Betaproteobacteria</taxon>
        <taxon>Burkholderiales</taxon>
        <taxon>Alcaligenaceae</taxon>
        <taxon>Bordetella</taxon>
    </lineage>
</organism>
<evidence type="ECO:0000256" key="7">
    <source>
        <dbReference type="ARBA" id="ARBA00022989"/>
    </source>
</evidence>
<keyword evidence="6 9" id="KW-0812">Transmembrane</keyword>
<dbReference type="PANTHER" id="PTHR30413:SF8">
    <property type="entry name" value="TRANSPORT PERMEASE PROTEIN"/>
    <property type="match status" value="1"/>
</dbReference>
<feature type="transmembrane region" description="Helical" evidence="9">
    <location>
        <begin position="179"/>
        <end position="201"/>
    </location>
</feature>
<feature type="transmembrane region" description="Helical" evidence="9">
    <location>
        <begin position="145"/>
        <end position="167"/>
    </location>
</feature>
<comment type="similarity">
    <text evidence="2 9">Belongs to the ABC-2 integral membrane protein family.</text>
</comment>
<reference evidence="11 12" key="1">
    <citation type="submission" date="2017-05" db="EMBL/GenBank/DDBJ databases">
        <title>Complete and WGS of Bordetella genogroups.</title>
        <authorList>
            <person name="Spilker T."/>
            <person name="LiPuma J."/>
        </authorList>
    </citation>
    <scope>NUCLEOTIDE SEQUENCE [LARGE SCALE GENOMIC DNA]</scope>
    <source>
        <strain evidence="11 12">AU9919</strain>
    </source>
</reference>